<feature type="transmembrane region" description="Helical" evidence="7">
    <location>
        <begin position="447"/>
        <end position="468"/>
    </location>
</feature>
<dbReference type="EMBL" id="JACHFR010000002">
    <property type="protein sequence ID" value="MBB5219188.1"/>
    <property type="molecule type" value="Genomic_DNA"/>
</dbReference>
<evidence type="ECO:0000256" key="3">
    <source>
        <dbReference type="ARBA" id="ARBA00022475"/>
    </source>
</evidence>
<dbReference type="Pfam" id="PF02554">
    <property type="entry name" value="CstA"/>
    <property type="match status" value="2"/>
</dbReference>
<dbReference type="AlphaFoldDB" id="A0A840SGA3"/>
<feature type="transmembrane region" description="Helical" evidence="7">
    <location>
        <begin position="626"/>
        <end position="648"/>
    </location>
</feature>
<evidence type="ECO:0000256" key="7">
    <source>
        <dbReference type="SAM" id="Phobius"/>
    </source>
</evidence>
<evidence type="ECO:0000313" key="12">
    <source>
        <dbReference type="Proteomes" id="UP000593591"/>
    </source>
</evidence>
<evidence type="ECO:0000259" key="8">
    <source>
        <dbReference type="Pfam" id="PF02554"/>
    </source>
</evidence>
<feature type="domain" description="CstA N-terminal" evidence="8">
    <location>
        <begin position="3"/>
        <end position="439"/>
    </location>
</feature>
<feature type="transmembrane region" description="Helical" evidence="7">
    <location>
        <begin position="248"/>
        <end position="266"/>
    </location>
</feature>
<feature type="transmembrane region" description="Helical" evidence="7">
    <location>
        <begin position="527"/>
        <end position="547"/>
    </location>
</feature>
<dbReference type="EMBL" id="CP031517">
    <property type="protein sequence ID" value="QOS40916.1"/>
    <property type="molecule type" value="Genomic_DNA"/>
</dbReference>
<comment type="subcellular location">
    <subcellularLocation>
        <location evidence="1">Cell membrane</location>
        <topology evidence="1">Multi-pass membrane protein</topology>
    </subcellularLocation>
</comment>
<dbReference type="InterPro" id="IPR051605">
    <property type="entry name" value="CstA"/>
</dbReference>
<proteinExistence type="inferred from homology"/>
<evidence type="ECO:0000256" key="2">
    <source>
        <dbReference type="ARBA" id="ARBA00007755"/>
    </source>
</evidence>
<feature type="domain" description="CstA N-terminal" evidence="8">
    <location>
        <begin position="454"/>
        <end position="599"/>
    </location>
</feature>
<evidence type="ECO:0000256" key="6">
    <source>
        <dbReference type="ARBA" id="ARBA00023136"/>
    </source>
</evidence>
<reference evidence="10 12" key="1">
    <citation type="submission" date="2018-08" db="EMBL/GenBank/DDBJ databases">
        <title>The first complete genome of Treponema rectale (CHPAT), a commensal spirochete of the bovine rectum.</title>
        <authorList>
            <person name="Staton G.J."/>
            <person name="Clegg S.R."/>
            <person name="Carter S.D."/>
            <person name="Radford A.D."/>
            <person name="Darby A."/>
            <person name="Hall N."/>
            <person name="Birtles R.J."/>
            <person name="Evans N.J."/>
        </authorList>
    </citation>
    <scope>NUCLEOTIDE SEQUENCE [LARGE SCALE GENOMIC DNA]</scope>
    <source>
        <strain evidence="10 12">CHPA</strain>
    </source>
</reference>
<accession>A0A840SGA3</accession>
<feature type="transmembrane region" description="Helical" evidence="7">
    <location>
        <begin position="130"/>
        <end position="151"/>
    </location>
</feature>
<dbReference type="GO" id="GO:0005886">
    <property type="term" value="C:plasma membrane"/>
    <property type="evidence" value="ECO:0007669"/>
    <property type="project" value="UniProtKB-SubCell"/>
</dbReference>
<dbReference type="InterPro" id="IPR003706">
    <property type="entry name" value="CstA_N"/>
</dbReference>
<evidence type="ECO:0000313" key="10">
    <source>
        <dbReference type="EMBL" id="QOS40916.1"/>
    </source>
</evidence>
<dbReference type="RefSeq" id="WP_184652608.1">
    <property type="nucleotide sequence ID" value="NZ_JACHFR010000002.1"/>
</dbReference>
<feature type="transmembrane region" description="Helical" evidence="7">
    <location>
        <begin position="278"/>
        <end position="297"/>
    </location>
</feature>
<feature type="transmembrane region" description="Helical" evidence="7">
    <location>
        <begin position="586"/>
        <end position="606"/>
    </location>
</feature>
<sequence length="658" mass="69456">MTALLIIIAAIVLLLAGYIFYGSWLAKQWGIDPLKKTPAEEKTDGIDYVPAKPAVLMGHHFSSIAGAGPINGPIQAAVFGWVPVFLWCVLGGIFFGGLQDFGSLFASIRHDGKSVGEIIKDSMGKFAKKLFIIFALLVLILVIASFVNVVAGTFFTPFKKTVTVTSAQTSEAVTAVLKNAKTPFAGTCESDGKLVITVTGETKADAEAAAGKINSTLSAAGISSDVSANEASTGSLISTGSRTGNNQTTAMISILFIVLAVLYGILTNRCGVKTLPATLIGIVAIAAIIIFGLNFGLVLTRNTWIVIIGLYIAVASLIPVWIMLQPRDYLSSFLLYAMMAVALCGIVFAAFTGSARGVKFDLPAYTGWTQSIGNLFPALFITVACGACSGFHSLIASGTTSKQLDSEKNAKAIGYGSMLIESGLGIISLIAIGIVSSKFLIKNPETGMWAFAGSPATAFGNGIALMFGAETTTIYNTITALLTLAVSVFALTSLDSATRLSRFMFSELFLKDDEETWKDAKNPVRKILANPLVGTAFMVIIGCILGGLKLSAIWGLFGAANQLLAGIALLAVAAWLGQVGKNNKMFIIPMVFMLAATLTQLVFTIIKQTELIKKGAFSALDPAWGHYFQLFFAAAMAILAVILVAEGIKTFAKQLKKN</sequence>
<dbReference type="KEGG" id="trc:DYE49_10855"/>
<dbReference type="Proteomes" id="UP000578697">
    <property type="component" value="Unassembled WGS sequence"/>
</dbReference>
<dbReference type="PANTHER" id="PTHR30252">
    <property type="entry name" value="INNER MEMBRANE PEPTIDE TRANSPORTER"/>
    <property type="match status" value="1"/>
</dbReference>
<dbReference type="PANTHER" id="PTHR30252:SF0">
    <property type="entry name" value="PEPTIDE TRANSPORTER CSTA"/>
    <property type="match status" value="1"/>
</dbReference>
<feature type="transmembrane region" description="Helical" evidence="7">
    <location>
        <begin position="78"/>
        <end position="98"/>
    </location>
</feature>
<dbReference type="GO" id="GO:0009267">
    <property type="term" value="P:cellular response to starvation"/>
    <property type="evidence" value="ECO:0007669"/>
    <property type="project" value="InterPro"/>
</dbReference>
<feature type="transmembrane region" description="Helical" evidence="7">
    <location>
        <begin position="474"/>
        <end position="494"/>
    </location>
</feature>
<evidence type="ECO:0000256" key="1">
    <source>
        <dbReference type="ARBA" id="ARBA00004651"/>
    </source>
</evidence>
<dbReference type="Proteomes" id="UP000593591">
    <property type="component" value="Chromosome"/>
</dbReference>
<keyword evidence="5 7" id="KW-1133">Transmembrane helix</keyword>
<organism evidence="9 11">
    <name type="scientific">Treponema rectale</name>
    <dbReference type="NCBI Taxonomy" id="744512"/>
    <lineage>
        <taxon>Bacteria</taxon>
        <taxon>Pseudomonadati</taxon>
        <taxon>Spirochaetota</taxon>
        <taxon>Spirochaetia</taxon>
        <taxon>Spirochaetales</taxon>
        <taxon>Treponemataceae</taxon>
        <taxon>Treponema</taxon>
    </lineage>
</organism>
<feature type="transmembrane region" description="Helical" evidence="7">
    <location>
        <begin position="330"/>
        <end position="351"/>
    </location>
</feature>
<reference evidence="9 11" key="2">
    <citation type="submission" date="2020-08" db="EMBL/GenBank/DDBJ databases">
        <title>Genomic Encyclopedia of Type Strains, Phase IV (KMG-IV): sequencing the most valuable type-strain genomes for metagenomic binning, comparative biology and taxonomic classification.</title>
        <authorList>
            <person name="Goeker M."/>
        </authorList>
    </citation>
    <scope>NUCLEOTIDE SEQUENCE [LARGE SCALE GENOMIC DNA]</scope>
    <source>
        <strain evidence="9 11">DSM 103679</strain>
    </source>
</reference>
<feature type="transmembrane region" description="Helical" evidence="7">
    <location>
        <begin position="372"/>
        <end position="392"/>
    </location>
</feature>
<keyword evidence="6 7" id="KW-0472">Membrane</keyword>
<keyword evidence="11" id="KW-1185">Reference proteome</keyword>
<evidence type="ECO:0000256" key="4">
    <source>
        <dbReference type="ARBA" id="ARBA00022692"/>
    </source>
</evidence>
<comment type="similarity">
    <text evidence="2">Belongs to the peptide transporter carbon starvation (CstA) (TC 2.A.114) family.</text>
</comment>
<keyword evidence="3" id="KW-1003">Cell membrane</keyword>
<name>A0A840SGA3_9SPIR</name>
<gene>
    <name evidence="10" type="ORF">DYE49_10855</name>
    <name evidence="9" type="ORF">HNP77_001557</name>
</gene>
<feature type="transmembrane region" description="Helical" evidence="7">
    <location>
        <begin position="412"/>
        <end position="435"/>
    </location>
</feature>
<evidence type="ECO:0000256" key="5">
    <source>
        <dbReference type="ARBA" id="ARBA00022989"/>
    </source>
</evidence>
<feature type="transmembrane region" description="Helical" evidence="7">
    <location>
        <begin position="553"/>
        <end position="574"/>
    </location>
</feature>
<keyword evidence="4 7" id="KW-0812">Transmembrane</keyword>
<protein>
    <submittedName>
        <fullName evidence="9 10">Carbon starvation protein</fullName>
    </submittedName>
</protein>
<evidence type="ECO:0000313" key="11">
    <source>
        <dbReference type="Proteomes" id="UP000578697"/>
    </source>
</evidence>
<evidence type="ECO:0000313" key="9">
    <source>
        <dbReference type="EMBL" id="MBB5219188.1"/>
    </source>
</evidence>
<feature type="transmembrane region" description="Helical" evidence="7">
    <location>
        <begin position="304"/>
        <end position="324"/>
    </location>
</feature>
<feature type="transmembrane region" description="Helical" evidence="7">
    <location>
        <begin position="6"/>
        <end position="26"/>
    </location>
</feature>